<dbReference type="InterPro" id="IPR016161">
    <property type="entry name" value="Ald_DH/histidinol_DH"/>
</dbReference>
<evidence type="ECO:0000256" key="1">
    <source>
        <dbReference type="ARBA" id="ARBA00023002"/>
    </source>
</evidence>
<dbReference type="PROSITE" id="PS00070">
    <property type="entry name" value="ALDEHYDE_DEHYDR_CYS"/>
    <property type="match status" value="1"/>
</dbReference>
<evidence type="ECO:0000313" key="6">
    <source>
        <dbReference type="Proteomes" id="UP001550628"/>
    </source>
</evidence>
<evidence type="ECO:0000256" key="3">
    <source>
        <dbReference type="RuleBase" id="RU003345"/>
    </source>
</evidence>
<sequence length="471" mass="50149">MTSFSMTIDGQQVVGREVFDVTNPATEESVAAAPACSTADLELAMRSSGAAGGDWASDDTRRQEALSRAADALEAETPRLSEILTDEQGKPLVDAAREIATATIWLRYFAKLDIRPEVIQDDAQGFAQVQQRPLGVVAAITPWNFPIALAMWKIAPALRAGNTMVLKPSPYTPLTTLALGEVFARHLPPGVLNVVSGPDPLGALLTTHPSVRKISFTGSTATGKKVAAAAAADLKRVTLELGGNDPAIVLDDADPQTIAEDLFWGAFRNNGQVCLAVKRAYVHESIHDEVVDLLSDIARTVVVGAGREPHSQLGPLNNRPQFDLVKDLTESALQRGVARATAGGKPIDRTGYFFEPTILAGVRDEDRVVAEEQFGPVLPVLSFQTVEEAVARANASTFGLTASVWSADPDRARAVGDRLDCGQVSINRHGAGVRPDLPFSGSKSSGLGVENGHWGLQEYSQIQAVAAPPRR</sequence>
<keyword evidence="1 3" id="KW-0560">Oxidoreductase</keyword>
<protein>
    <submittedName>
        <fullName evidence="5">Aldehyde dehydrogenase family protein</fullName>
    </submittedName>
</protein>
<reference evidence="5 6" key="1">
    <citation type="submission" date="2024-06" db="EMBL/GenBank/DDBJ databases">
        <title>The Natural Products Discovery Center: Release of the First 8490 Sequenced Strains for Exploring Actinobacteria Biosynthetic Diversity.</title>
        <authorList>
            <person name="Kalkreuter E."/>
            <person name="Kautsar S.A."/>
            <person name="Yang D."/>
            <person name="Bader C.D."/>
            <person name="Teijaro C.N."/>
            <person name="Fluegel L."/>
            <person name="Davis C.M."/>
            <person name="Simpson J.R."/>
            <person name="Lauterbach L."/>
            <person name="Steele A.D."/>
            <person name="Gui C."/>
            <person name="Meng S."/>
            <person name="Li G."/>
            <person name="Viehrig K."/>
            <person name="Ye F."/>
            <person name="Su P."/>
            <person name="Kiefer A.F."/>
            <person name="Nichols A."/>
            <person name="Cepeda A.J."/>
            <person name="Yan W."/>
            <person name="Fan B."/>
            <person name="Jiang Y."/>
            <person name="Adhikari A."/>
            <person name="Zheng C.-J."/>
            <person name="Schuster L."/>
            <person name="Cowan T.M."/>
            <person name="Smanski M.J."/>
            <person name="Chevrette M.G."/>
            <person name="De Carvalho L.P.S."/>
            <person name="Shen B."/>
        </authorList>
    </citation>
    <scope>NUCLEOTIDE SEQUENCE [LARGE SCALE GENOMIC DNA]</scope>
    <source>
        <strain evidence="5 6">NPDC019708</strain>
    </source>
</reference>
<proteinExistence type="inferred from homology"/>
<dbReference type="InterPro" id="IPR044086">
    <property type="entry name" value="LUC3-like"/>
</dbReference>
<dbReference type="PROSITE" id="PS00687">
    <property type="entry name" value="ALDEHYDE_DEHYDR_GLU"/>
    <property type="match status" value="1"/>
</dbReference>
<dbReference type="SUPFAM" id="SSF53720">
    <property type="entry name" value="ALDH-like"/>
    <property type="match status" value="1"/>
</dbReference>
<dbReference type="Proteomes" id="UP001550628">
    <property type="component" value="Unassembled WGS sequence"/>
</dbReference>
<dbReference type="EMBL" id="JBEYBF010000010">
    <property type="protein sequence ID" value="MEU1953426.1"/>
    <property type="molecule type" value="Genomic_DNA"/>
</dbReference>
<feature type="active site" evidence="2">
    <location>
        <position position="240"/>
    </location>
</feature>
<dbReference type="InterPro" id="IPR016163">
    <property type="entry name" value="Ald_DH_C"/>
</dbReference>
<dbReference type="RefSeq" id="WP_356957866.1">
    <property type="nucleotide sequence ID" value="NZ_JBEYBD010000011.1"/>
</dbReference>
<gene>
    <name evidence="5" type="ORF">ABZ510_16340</name>
</gene>
<evidence type="ECO:0000313" key="5">
    <source>
        <dbReference type="EMBL" id="MEU1953426.1"/>
    </source>
</evidence>
<dbReference type="InterPro" id="IPR016160">
    <property type="entry name" value="Ald_DH_CS_CYS"/>
</dbReference>
<evidence type="ECO:0000256" key="2">
    <source>
        <dbReference type="PROSITE-ProRule" id="PRU10007"/>
    </source>
</evidence>
<evidence type="ECO:0000259" key="4">
    <source>
        <dbReference type="Pfam" id="PF00171"/>
    </source>
</evidence>
<dbReference type="InterPro" id="IPR015590">
    <property type="entry name" value="Aldehyde_DH_dom"/>
</dbReference>
<comment type="caution">
    <text evidence="5">The sequence shown here is derived from an EMBL/GenBank/DDBJ whole genome shotgun (WGS) entry which is preliminary data.</text>
</comment>
<dbReference type="Gene3D" id="3.40.605.10">
    <property type="entry name" value="Aldehyde Dehydrogenase, Chain A, domain 1"/>
    <property type="match status" value="1"/>
</dbReference>
<keyword evidence="6" id="KW-1185">Reference proteome</keyword>
<dbReference type="InterPro" id="IPR029510">
    <property type="entry name" value="Ald_DH_CS_GLU"/>
</dbReference>
<dbReference type="InterPro" id="IPR016162">
    <property type="entry name" value="Ald_DH_N"/>
</dbReference>
<dbReference type="Pfam" id="PF00171">
    <property type="entry name" value="Aldedh"/>
    <property type="match status" value="1"/>
</dbReference>
<dbReference type="PANTHER" id="PTHR11699">
    <property type="entry name" value="ALDEHYDE DEHYDROGENASE-RELATED"/>
    <property type="match status" value="1"/>
</dbReference>
<dbReference type="Gene3D" id="3.40.309.10">
    <property type="entry name" value="Aldehyde Dehydrogenase, Chain A, domain 2"/>
    <property type="match status" value="1"/>
</dbReference>
<accession>A0ABV2WRB0</accession>
<organism evidence="5 6">
    <name type="scientific">Nocardia rhamnosiphila</name>
    <dbReference type="NCBI Taxonomy" id="426716"/>
    <lineage>
        <taxon>Bacteria</taxon>
        <taxon>Bacillati</taxon>
        <taxon>Actinomycetota</taxon>
        <taxon>Actinomycetes</taxon>
        <taxon>Mycobacteriales</taxon>
        <taxon>Nocardiaceae</taxon>
        <taxon>Nocardia</taxon>
    </lineage>
</organism>
<comment type="similarity">
    <text evidence="3">Belongs to the aldehyde dehydrogenase family.</text>
</comment>
<feature type="domain" description="Aldehyde dehydrogenase" evidence="4">
    <location>
        <begin position="17"/>
        <end position="465"/>
    </location>
</feature>
<name>A0ABV2WRB0_9NOCA</name>
<dbReference type="CDD" id="cd07106">
    <property type="entry name" value="ALDH_AldA-AAD23400"/>
    <property type="match status" value="1"/>
</dbReference>